<dbReference type="InterPro" id="IPR032466">
    <property type="entry name" value="Metal_Hydrolase"/>
</dbReference>
<comment type="caution">
    <text evidence="1">The sequence shown here is derived from an EMBL/GenBank/DDBJ whole genome shotgun (WGS) entry which is preliminary data.</text>
</comment>
<protein>
    <submittedName>
        <fullName evidence="1">Putative metal-dependent hydrolase YcfH</fullName>
        <ecNumber evidence="1">3.1.-.-</ecNumber>
    </submittedName>
</protein>
<dbReference type="Pfam" id="PF01026">
    <property type="entry name" value="TatD_DNase"/>
    <property type="match status" value="1"/>
</dbReference>
<keyword evidence="1" id="KW-0378">Hydrolase</keyword>
<dbReference type="Gene3D" id="3.20.20.140">
    <property type="entry name" value="Metal-dependent hydrolases"/>
    <property type="match status" value="1"/>
</dbReference>
<reference evidence="1" key="1">
    <citation type="submission" date="2019-03" db="EMBL/GenBank/DDBJ databases">
        <title>Single cell metagenomics reveals metabolic interactions within the superorganism composed of flagellate Streblomastix strix and complex community of Bacteroidetes bacteria on its surface.</title>
        <authorList>
            <person name="Treitli S.C."/>
            <person name="Kolisko M."/>
            <person name="Husnik F."/>
            <person name="Keeling P."/>
            <person name="Hampl V."/>
        </authorList>
    </citation>
    <scope>NUCLEOTIDE SEQUENCE</scope>
    <source>
        <strain evidence="1">STM</strain>
    </source>
</reference>
<proteinExistence type="predicted"/>
<organism evidence="1">
    <name type="scientific">termite gut metagenome</name>
    <dbReference type="NCBI Taxonomy" id="433724"/>
    <lineage>
        <taxon>unclassified sequences</taxon>
        <taxon>metagenomes</taxon>
        <taxon>organismal metagenomes</taxon>
    </lineage>
</organism>
<sequence>MVLETDAPYLAPVPHRGRRNETAYLKDILMRIAEIRQIPPEEIARITSENTLGIFGIA</sequence>
<name>A0A5J4QSC0_9ZZZZ</name>
<dbReference type="EMBL" id="SNRY01002508">
    <property type="protein sequence ID" value="KAA6324756.1"/>
    <property type="molecule type" value="Genomic_DNA"/>
</dbReference>
<dbReference type="PANTHER" id="PTHR46124:SF4">
    <property type="entry name" value="HYDROLASE TATD"/>
    <property type="match status" value="1"/>
</dbReference>
<dbReference type="GO" id="GO:0016788">
    <property type="term" value="F:hydrolase activity, acting on ester bonds"/>
    <property type="evidence" value="ECO:0007669"/>
    <property type="project" value="InterPro"/>
</dbReference>
<dbReference type="AlphaFoldDB" id="A0A5J4QSC0"/>
<accession>A0A5J4QSC0</accession>
<dbReference type="PANTHER" id="PTHR46124">
    <property type="entry name" value="D-AMINOACYL-TRNA DEACYLASE"/>
    <property type="match status" value="1"/>
</dbReference>
<evidence type="ECO:0000313" key="1">
    <source>
        <dbReference type="EMBL" id="KAA6324756.1"/>
    </source>
</evidence>
<dbReference type="GO" id="GO:0005829">
    <property type="term" value="C:cytosol"/>
    <property type="evidence" value="ECO:0007669"/>
    <property type="project" value="TreeGrafter"/>
</dbReference>
<dbReference type="InterPro" id="IPR001130">
    <property type="entry name" value="TatD-like"/>
</dbReference>
<dbReference type="EC" id="3.1.-.-" evidence="1"/>
<gene>
    <name evidence="1" type="ORF">EZS27_025950</name>
</gene>
<dbReference type="SUPFAM" id="SSF51556">
    <property type="entry name" value="Metallo-dependent hydrolases"/>
    <property type="match status" value="1"/>
</dbReference>